<dbReference type="SMART" id="SM00248">
    <property type="entry name" value="ANK"/>
    <property type="match status" value="2"/>
</dbReference>
<feature type="repeat" description="ANK" evidence="3">
    <location>
        <begin position="34"/>
        <end position="58"/>
    </location>
</feature>
<name>A0AAN8QSG4_9TELE</name>
<keyword evidence="1" id="KW-0677">Repeat</keyword>
<dbReference type="AlphaFoldDB" id="A0AAN8QSG4"/>
<dbReference type="PANTHER" id="PTHR24198:SF165">
    <property type="entry name" value="ANKYRIN REPEAT-CONTAINING PROTEIN-RELATED"/>
    <property type="match status" value="1"/>
</dbReference>
<keyword evidence="2 3" id="KW-0040">ANK repeat</keyword>
<keyword evidence="5" id="KW-1185">Reference proteome</keyword>
<feature type="repeat" description="ANK" evidence="3">
    <location>
        <begin position="1"/>
        <end position="33"/>
    </location>
</feature>
<dbReference type="InterPro" id="IPR036770">
    <property type="entry name" value="Ankyrin_rpt-contain_sf"/>
</dbReference>
<evidence type="ECO:0000256" key="1">
    <source>
        <dbReference type="ARBA" id="ARBA00022737"/>
    </source>
</evidence>
<gene>
    <name evidence="4" type="ORF">J4Q44_G00143530</name>
</gene>
<evidence type="ECO:0000256" key="2">
    <source>
        <dbReference type="ARBA" id="ARBA00023043"/>
    </source>
</evidence>
<dbReference type="EMBL" id="JAGTTL010000012">
    <property type="protein sequence ID" value="KAK6314824.1"/>
    <property type="molecule type" value="Genomic_DNA"/>
</dbReference>
<dbReference type="Proteomes" id="UP001356427">
    <property type="component" value="Unassembled WGS sequence"/>
</dbReference>
<dbReference type="PANTHER" id="PTHR24198">
    <property type="entry name" value="ANKYRIN REPEAT AND PROTEIN KINASE DOMAIN-CONTAINING PROTEIN"/>
    <property type="match status" value="1"/>
</dbReference>
<protein>
    <submittedName>
        <fullName evidence="4">Uncharacterized protein</fullName>
    </submittedName>
</protein>
<reference evidence="4 5" key="1">
    <citation type="submission" date="2021-04" db="EMBL/GenBank/DDBJ databases">
        <authorList>
            <person name="De Guttry C."/>
            <person name="Zahm M."/>
            <person name="Klopp C."/>
            <person name="Cabau C."/>
            <person name="Louis A."/>
            <person name="Berthelot C."/>
            <person name="Parey E."/>
            <person name="Roest Crollius H."/>
            <person name="Montfort J."/>
            <person name="Robinson-Rechavi M."/>
            <person name="Bucao C."/>
            <person name="Bouchez O."/>
            <person name="Gislard M."/>
            <person name="Lluch J."/>
            <person name="Milhes M."/>
            <person name="Lampietro C."/>
            <person name="Lopez Roques C."/>
            <person name="Donnadieu C."/>
            <person name="Braasch I."/>
            <person name="Desvignes T."/>
            <person name="Postlethwait J."/>
            <person name="Bobe J."/>
            <person name="Wedekind C."/>
            <person name="Guiguen Y."/>
        </authorList>
    </citation>
    <scope>NUCLEOTIDE SEQUENCE [LARGE SCALE GENOMIC DNA]</scope>
    <source>
        <strain evidence="4">Cs_M1</strain>
        <tissue evidence="4">Blood</tissue>
    </source>
</reference>
<dbReference type="InterPro" id="IPR002110">
    <property type="entry name" value="Ankyrin_rpt"/>
</dbReference>
<evidence type="ECO:0000313" key="5">
    <source>
        <dbReference type="Proteomes" id="UP001356427"/>
    </source>
</evidence>
<evidence type="ECO:0000313" key="4">
    <source>
        <dbReference type="EMBL" id="KAK6314824.1"/>
    </source>
</evidence>
<dbReference type="Pfam" id="PF12796">
    <property type="entry name" value="Ank_2"/>
    <property type="match status" value="1"/>
</dbReference>
<dbReference type="Gene3D" id="1.25.40.20">
    <property type="entry name" value="Ankyrin repeat-containing domain"/>
    <property type="match status" value="1"/>
</dbReference>
<dbReference type="SUPFAM" id="SSF48403">
    <property type="entry name" value="Ankyrin repeat"/>
    <property type="match status" value="1"/>
</dbReference>
<comment type="caution">
    <text evidence="4">The sequence shown here is derived from an EMBL/GenBank/DDBJ whole genome shotgun (WGS) entry which is preliminary data.</text>
</comment>
<evidence type="ECO:0000256" key="3">
    <source>
        <dbReference type="PROSITE-ProRule" id="PRU00023"/>
    </source>
</evidence>
<dbReference type="PROSITE" id="PS50297">
    <property type="entry name" value="ANK_REP_REGION"/>
    <property type="match status" value="2"/>
</dbReference>
<organism evidence="4 5">
    <name type="scientific">Coregonus suidteri</name>
    <dbReference type="NCBI Taxonomy" id="861788"/>
    <lineage>
        <taxon>Eukaryota</taxon>
        <taxon>Metazoa</taxon>
        <taxon>Chordata</taxon>
        <taxon>Craniata</taxon>
        <taxon>Vertebrata</taxon>
        <taxon>Euteleostomi</taxon>
        <taxon>Actinopterygii</taxon>
        <taxon>Neopterygii</taxon>
        <taxon>Teleostei</taxon>
        <taxon>Protacanthopterygii</taxon>
        <taxon>Salmoniformes</taxon>
        <taxon>Salmonidae</taxon>
        <taxon>Coregoninae</taxon>
        <taxon>Coregonus</taxon>
    </lineage>
</organism>
<dbReference type="PROSITE" id="PS50088">
    <property type="entry name" value="ANK_REPEAT"/>
    <property type="match status" value="2"/>
</dbReference>
<sequence length="88" mass="9501">MQLTALHYAAKEGHTSTIKTFLTLGADLHARDKKGRTALHMACTGQHAEAVRTLLQLGLVDKVDASGTTAQQLAKKPDVLKVFECDLT</sequence>
<accession>A0AAN8QSG4</accession>
<proteinExistence type="predicted"/>